<dbReference type="EMBL" id="GL442548">
    <property type="protein sequence ID" value="EFN63311.1"/>
    <property type="molecule type" value="Genomic_DNA"/>
</dbReference>
<keyword evidence="3" id="KW-1185">Reference proteome</keyword>
<proteinExistence type="predicted"/>
<evidence type="ECO:0000256" key="1">
    <source>
        <dbReference type="SAM" id="MobiDB-lite"/>
    </source>
</evidence>
<feature type="region of interest" description="Disordered" evidence="1">
    <location>
        <begin position="952"/>
        <end position="971"/>
    </location>
</feature>
<feature type="compositionally biased region" description="Basic and acidic residues" evidence="1">
    <location>
        <begin position="955"/>
        <end position="971"/>
    </location>
</feature>
<feature type="compositionally biased region" description="Basic and acidic residues" evidence="1">
    <location>
        <begin position="989"/>
        <end position="1004"/>
    </location>
</feature>
<accession>E2ATE4</accession>
<organism evidence="3">
    <name type="scientific">Camponotus floridanus</name>
    <name type="common">Florida carpenter ant</name>
    <dbReference type="NCBI Taxonomy" id="104421"/>
    <lineage>
        <taxon>Eukaryota</taxon>
        <taxon>Metazoa</taxon>
        <taxon>Ecdysozoa</taxon>
        <taxon>Arthropoda</taxon>
        <taxon>Hexapoda</taxon>
        <taxon>Insecta</taxon>
        <taxon>Pterygota</taxon>
        <taxon>Neoptera</taxon>
        <taxon>Endopterygota</taxon>
        <taxon>Hymenoptera</taxon>
        <taxon>Apocrita</taxon>
        <taxon>Aculeata</taxon>
        <taxon>Formicoidea</taxon>
        <taxon>Formicidae</taxon>
        <taxon>Formicinae</taxon>
        <taxon>Camponotus</taxon>
    </lineage>
</organism>
<evidence type="ECO:0000313" key="3">
    <source>
        <dbReference type="Proteomes" id="UP000000311"/>
    </source>
</evidence>
<dbReference type="STRING" id="104421.E2ATE4"/>
<name>E2ATE4_CAMFO</name>
<dbReference type="OrthoDB" id="10248373at2759"/>
<reference evidence="2 3" key="1">
    <citation type="journal article" date="2010" name="Science">
        <title>Genomic comparison of the ants Camponotus floridanus and Harpegnathos saltator.</title>
        <authorList>
            <person name="Bonasio R."/>
            <person name="Zhang G."/>
            <person name="Ye C."/>
            <person name="Mutti N.S."/>
            <person name="Fang X."/>
            <person name="Qin N."/>
            <person name="Donahue G."/>
            <person name="Yang P."/>
            <person name="Li Q."/>
            <person name="Li C."/>
            <person name="Zhang P."/>
            <person name="Huang Z."/>
            <person name="Berger S.L."/>
            <person name="Reinberg D."/>
            <person name="Wang J."/>
            <person name="Liebig J."/>
        </authorList>
    </citation>
    <scope>NUCLEOTIDE SEQUENCE [LARGE SCALE GENOMIC DNA]</scope>
    <source>
        <strain evidence="3">C129</strain>
    </source>
</reference>
<feature type="compositionally biased region" description="Basic residues" evidence="1">
    <location>
        <begin position="1008"/>
        <end position="1018"/>
    </location>
</feature>
<evidence type="ECO:0000313" key="2">
    <source>
        <dbReference type="EMBL" id="EFN63311.1"/>
    </source>
</evidence>
<protein>
    <submittedName>
        <fullName evidence="2">Uncharacterized protein</fullName>
    </submittedName>
</protein>
<feature type="region of interest" description="Disordered" evidence="1">
    <location>
        <begin position="987"/>
        <end position="1018"/>
    </location>
</feature>
<gene>
    <name evidence="2" type="ORF">EAG_03158</name>
</gene>
<dbReference type="OMA" id="ATEAYEC"/>
<dbReference type="Proteomes" id="UP000000311">
    <property type="component" value="Unassembled WGS sequence"/>
</dbReference>
<dbReference type="InParanoid" id="E2ATE4"/>
<dbReference type="AlphaFoldDB" id="E2ATE4"/>
<sequence length="1018" mass="119713">MDEYSQDMQKLLLKKEQEYGQLKFISSRATKETSCFIDELLEAIVDIIKKYNLFPEDNNHNKIRTITFTSAQCYNYFLLNTNFSSHHLLLEDLLYGHLVDIWPTLSPYLFVQIIWRLKCEYILVESLMYIPLDLCVDILDVAIKCIDELDIPRAKCLILALNNKIYEKCLQLNLGALSEKDITERACQLVANFQALLDLLGSPRYMGSSELSEVARYEQHGLLLKCILRHIKFCMSKKIESYTENLYEEKLLKLTYGNVAHNRVNYYCTLPADKVQSIVTTLDEELISLLLNQIKQVDCYEYMGWLEVNDAENIMIPLQRAIVIECHYFINFMKENEFLKNNDHLSHCIQQLLGSVNGEECLLTLQELCHGITNGKPNGMKELMKRYKEWDISILSFINERLQLLQKDDCCILLEYLHQMFATSHTEVEKYQAYVLVLRAILQQNVQDVYYIVIKYVLRHFDDNRLEYLYNHKLFIKFMQRDACIAESEKLLILLIFLLLNAKRVLTTLVEIAIGCNKYENVMFSLKDILLLRSFFIIQKTNEYNLLIYILKDVCLQKNVTWSCKHFPTFMNTVLDHKLITPDNLMNIVYIPYLIDSSFHYFNFLCILMHIYDIVMERVCTPKMDYPLLIIALTKKMSLIRRCEPTCLRSIIHDLINHITRILNALFYIPNILTVNQQREVIDAIDDCVEPIDRARLSPLWHILNGSILDIIQDYERRCFIIHRRLRTDPRCEPKLREHIQSFRLDRESFLRHMILHATEKEYEIFALELTTIFWCNFGWTDEMEAYENVLRITGEAAQLALIFDNTFPNDTFVSLIRALVNFCDVFAHINHNTNDQQVAIRRILLKTLHSLKDTTDRTCLGQMYGFLLARIKDILIKNSYSYIDRYFHEVNDWIDVYLVRCEGLMTPIKESENSSDSDDEKSLKDTKVLDEARKLTSKEIDMFNSYKYFPDPRNFQKKDPPGGQHTDEVCPKATIQRISPWHISLPLHDSKKGCEGKFQDNRQRSTPMKRRTTSSSS</sequence>